<dbReference type="RefSeq" id="WP_317700639.1">
    <property type="nucleotide sequence ID" value="NZ_CP136921.1"/>
</dbReference>
<dbReference type="PROSITE" id="PS51318">
    <property type="entry name" value="TAT"/>
    <property type="match status" value="1"/>
</dbReference>
<dbReference type="Proteomes" id="UP001303211">
    <property type="component" value="Chromosome"/>
</dbReference>
<dbReference type="InterPro" id="IPR006311">
    <property type="entry name" value="TAT_signal"/>
</dbReference>
<evidence type="ECO:0000313" key="1">
    <source>
        <dbReference type="EMBL" id="WOO31161.1"/>
    </source>
</evidence>
<proteinExistence type="predicted"/>
<sequence length="192" mass="20211">MTNSAPINDPLSIPGLARRDFLKVGAGFSLALVLAGTVGCSGSAKAPVAGYAFLQPGDVELFTALAPAVVTELGSFDAAKRKTLVEAVLRNVDGACAALDLGSRQELRKLLDLLAIAPLRYALTGVGAWNDAGIDKMHAFLARWRGSRFATLNVGGNVLVRLTSSSFYLLPESWPSTGYPGPLEYVFKAVNS</sequence>
<reference evidence="1 2" key="1">
    <citation type="submission" date="2023-03" db="EMBL/GenBank/DDBJ databases">
        <title>Diaphorobacter basophil sp. nov., isolated from a sewage-treatment plant.</title>
        <authorList>
            <person name="Yang K."/>
        </authorList>
    </citation>
    <scope>NUCLEOTIDE SEQUENCE [LARGE SCALE GENOMIC DNA]</scope>
    <source>
        <strain evidence="1 2">Y-1</strain>
    </source>
</reference>
<accession>A0ABZ0J0M1</accession>
<gene>
    <name evidence="1" type="ORF">P4826_12145</name>
</gene>
<keyword evidence="2" id="KW-1185">Reference proteome</keyword>
<protein>
    <recommendedName>
        <fullName evidence="3">Twin-arginine translocation pathway signal</fullName>
    </recommendedName>
</protein>
<organism evidence="1 2">
    <name type="scientific">Diaphorobacter limosus</name>
    <dbReference type="NCBI Taxonomy" id="3036128"/>
    <lineage>
        <taxon>Bacteria</taxon>
        <taxon>Pseudomonadati</taxon>
        <taxon>Pseudomonadota</taxon>
        <taxon>Betaproteobacteria</taxon>
        <taxon>Burkholderiales</taxon>
        <taxon>Comamonadaceae</taxon>
        <taxon>Diaphorobacter</taxon>
    </lineage>
</organism>
<dbReference type="EMBL" id="CP136921">
    <property type="protein sequence ID" value="WOO31161.1"/>
    <property type="molecule type" value="Genomic_DNA"/>
</dbReference>
<name>A0ABZ0J0M1_9BURK</name>
<evidence type="ECO:0008006" key="3">
    <source>
        <dbReference type="Google" id="ProtNLM"/>
    </source>
</evidence>
<evidence type="ECO:0000313" key="2">
    <source>
        <dbReference type="Proteomes" id="UP001303211"/>
    </source>
</evidence>